<evidence type="ECO:0000256" key="8">
    <source>
        <dbReference type="ARBA" id="ARBA00022695"/>
    </source>
</evidence>
<keyword evidence="10 13" id="KW-0414">Isoprene biosynthesis</keyword>
<dbReference type="NCBIfam" id="TIGR00453">
    <property type="entry name" value="ispD"/>
    <property type="match status" value="1"/>
</dbReference>
<proteinExistence type="inferred from homology"/>
<comment type="cofactor">
    <cofactor evidence="3 13">
        <name>a divalent metal cation</name>
        <dbReference type="ChEBI" id="CHEBI:60240"/>
    </cofactor>
</comment>
<dbReference type="InterPro" id="IPR026596">
    <property type="entry name" value="IspD/F"/>
</dbReference>
<evidence type="ECO:0000256" key="6">
    <source>
        <dbReference type="ARBA" id="ARBA00009789"/>
    </source>
</evidence>
<gene>
    <name evidence="13 15" type="primary">ispDF</name>
    <name evidence="15" type="ORF">SYK_27550</name>
</gene>
<reference evidence="15 16" key="1">
    <citation type="submission" date="2022-08" db="EMBL/GenBank/DDBJ databases">
        <title>Genome Sequence of the sulphate-reducing bacterium, Pseudodesulfovibrio sp. SYK.</title>
        <authorList>
            <person name="Kondo R."/>
            <person name="Kataoka T."/>
        </authorList>
    </citation>
    <scope>NUCLEOTIDE SEQUENCE [LARGE SCALE GENOMIC DNA]</scope>
    <source>
        <strain evidence="15 16">SYK</strain>
    </source>
</reference>
<evidence type="ECO:0000256" key="13">
    <source>
        <dbReference type="HAMAP-Rule" id="MF_01520"/>
    </source>
</evidence>
<evidence type="ECO:0000256" key="11">
    <source>
        <dbReference type="ARBA" id="ARBA00023239"/>
    </source>
</evidence>
<comment type="function">
    <text evidence="13">Bifunctional enzyme that catalyzes the formation of 4-diphosphocytidyl-2-C-methyl-D-erythritol from CTP and 2-C-methyl-D-erythritol 4-phosphate (MEP) (IspD), and catalyzes the conversion of 4-diphosphocytidyl-2-C-methyl-D-erythritol 2-phosphate (CDP-ME2P) to 2-C-methyl-D-erythritol 2,4-cyclodiphosphate (ME-CPP) with a corresponding release of cytidine 5-monophosphate (CMP) (IspF).</text>
</comment>
<comment type="catalytic activity">
    <reaction evidence="1 13">
        <text>4-CDP-2-C-methyl-D-erythritol 2-phosphate = 2-C-methyl-D-erythritol 2,4-cyclic diphosphate + CMP</text>
        <dbReference type="Rhea" id="RHEA:23864"/>
        <dbReference type="ChEBI" id="CHEBI:57919"/>
        <dbReference type="ChEBI" id="CHEBI:58483"/>
        <dbReference type="ChEBI" id="CHEBI:60377"/>
        <dbReference type="EC" id="4.6.1.12"/>
    </reaction>
</comment>
<accession>A0ABM8B445</accession>
<dbReference type="HAMAP" id="MF_00107">
    <property type="entry name" value="IspF"/>
    <property type="match status" value="1"/>
</dbReference>
<dbReference type="HAMAP" id="MF_00108">
    <property type="entry name" value="IspD"/>
    <property type="match status" value="1"/>
</dbReference>
<feature type="binding site" evidence="13">
    <location>
        <position position="290"/>
    </location>
    <ligand>
        <name>a divalent metal cation</name>
        <dbReference type="ChEBI" id="CHEBI:60240"/>
    </ligand>
</feature>
<feature type="binding site" evidence="13">
    <location>
        <begin position="345"/>
        <end position="349"/>
    </location>
    <ligand>
        <name>4-CDP-2-C-methyl-D-erythritol 2-phosphate</name>
        <dbReference type="ChEBI" id="CHEBI:57919"/>
    </ligand>
</feature>
<protein>
    <recommendedName>
        <fullName evidence="13">Bifunctional enzyme IspD/IspF</fullName>
    </recommendedName>
    <domain>
        <recommendedName>
            <fullName evidence="13">2-C-methyl-D-erythritol 4-phosphate cytidylyltransferase</fullName>
            <ecNumber evidence="13">2.7.7.60</ecNumber>
        </recommendedName>
        <alternativeName>
            <fullName evidence="13">4-diphosphocytidyl-2C-methyl-D-erythritol synthase</fullName>
        </alternativeName>
        <alternativeName>
            <fullName evidence="13">MEP cytidylyltransferase</fullName>
            <shortName evidence="13">MCT</shortName>
        </alternativeName>
    </domain>
    <domain>
        <recommendedName>
            <fullName evidence="13">2-C-methyl-D-erythritol 2,4-cyclodiphosphate synthase</fullName>
            <shortName evidence="13">MECDP-synthase</shortName>
            <shortName evidence="13">MECPP-synthase</shortName>
            <shortName evidence="13">MECPS</shortName>
            <ecNumber evidence="13">4.6.1.12</ecNumber>
        </recommendedName>
    </domain>
</protein>
<dbReference type="EC" id="4.6.1.12" evidence="13"/>
<comment type="similarity">
    <text evidence="6">Belongs to the IspD/TarI cytidylyltransferase family. IspD subfamily.</text>
</comment>
<evidence type="ECO:0000313" key="16">
    <source>
        <dbReference type="Proteomes" id="UP001317742"/>
    </source>
</evidence>
<sequence>MNDDHPVRGDKTRLMTGSNLIYRAGKGAYLLPRDHFSFNGIGFRMTRPLKNIWGIILAAGSGTRLAEAVNGERKQYLEYKSAPLFWHCARTFSRVARVKGLVFVFPPEDAPTMEKKLRQYFKSEDLGLKWKVIPGGERRQDSVKNGLIGLPKECDGILVHDSARPFVSPRIITDLIDTLDNGARGVIPTIPVTDTVKRVADDKVVDTLNRAELAAVQTPQGFETSILKEAHDRADAEGWEVTDDASMVEKLAEVDVIPGETRNIKITVPEDLKRLEETKTTVPCMGWGYDVHRFGGENDRPLTLGGVPIAGGPTIIAHSDGDVLLHALTDAILGTFGGGDIGKHFPDTDPKFKGVDSSIFLREVLTMAEETGTRIVHADLTVITQAPRLSPHANQIAKNICRLLGLDAHQVNFKATTEEKLGFTGAKKGIKAVASVTGLRDL</sequence>
<comment type="catalytic activity">
    <reaction evidence="2 13">
        <text>2-C-methyl-D-erythritol 4-phosphate + CTP + H(+) = 4-CDP-2-C-methyl-D-erythritol + diphosphate</text>
        <dbReference type="Rhea" id="RHEA:13429"/>
        <dbReference type="ChEBI" id="CHEBI:15378"/>
        <dbReference type="ChEBI" id="CHEBI:33019"/>
        <dbReference type="ChEBI" id="CHEBI:37563"/>
        <dbReference type="ChEBI" id="CHEBI:57823"/>
        <dbReference type="ChEBI" id="CHEBI:58262"/>
        <dbReference type="EC" id="2.7.7.60"/>
    </reaction>
</comment>
<dbReference type="Pfam" id="PF01128">
    <property type="entry name" value="IspD"/>
    <property type="match status" value="1"/>
</dbReference>
<dbReference type="SUPFAM" id="SSF69765">
    <property type="entry name" value="IpsF-like"/>
    <property type="match status" value="1"/>
</dbReference>
<feature type="binding site" evidence="13">
    <location>
        <begin position="318"/>
        <end position="319"/>
    </location>
    <ligand>
        <name>4-CDP-2-C-methyl-D-erythritol 2-phosphate</name>
        <dbReference type="ChEBI" id="CHEBI:57919"/>
    </ligand>
</feature>
<dbReference type="CDD" id="cd00554">
    <property type="entry name" value="MECDP_synthase"/>
    <property type="match status" value="1"/>
</dbReference>
<dbReference type="SUPFAM" id="SSF53448">
    <property type="entry name" value="Nucleotide-diphospho-sugar transferases"/>
    <property type="match status" value="1"/>
</dbReference>
<evidence type="ECO:0000256" key="12">
    <source>
        <dbReference type="ARBA" id="ARBA00023268"/>
    </source>
</evidence>
<dbReference type="Proteomes" id="UP001317742">
    <property type="component" value="Chromosome"/>
</dbReference>
<dbReference type="CDD" id="cd02516">
    <property type="entry name" value="CDP-ME_synthetase"/>
    <property type="match status" value="1"/>
</dbReference>
<feature type="site" description="Transition state stabilizer" evidence="13">
    <location>
        <position position="318"/>
    </location>
</feature>
<dbReference type="HAMAP" id="MF_01520">
    <property type="entry name" value="IspDF"/>
    <property type="match status" value="1"/>
</dbReference>
<evidence type="ECO:0000313" key="15">
    <source>
        <dbReference type="EMBL" id="BDQ38395.1"/>
    </source>
</evidence>
<feature type="binding site" evidence="13">
    <location>
        <begin position="340"/>
        <end position="342"/>
    </location>
    <ligand>
        <name>4-CDP-2-C-methyl-D-erythritol 2-phosphate</name>
        <dbReference type="ChEBI" id="CHEBI:57919"/>
    </ligand>
</feature>
<feature type="site" description="Positions MEP for the nucleophilic attack" evidence="13">
    <location>
        <position position="265"/>
    </location>
</feature>
<dbReference type="EMBL" id="AP026709">
    <property type="protein sequence ID" value="BDQ38395.1"/>
    <property type="molecule type" value="Genomic_DNA"/>
</dbReference>
<feature type="site" description="Transition state stabilizer" evidence="13">
    <location>
        <position position="74"/>
    </location>
</feature>
<keyword evidence="9 13" id="KW-0479">Metal-binding</keyword>
<dbReference type="InterPro" id="IPR036571">
    <property type="entry name" value="MECDP_synthase_sf"/>
</dbReference>
<dbReference type="InterPro" id="IPR020555">
    <property type="entry name" value="MECDP_synthase_CS"/>
</dbReference>
<dbReference type="NCBIfam" id="TIGR00151">
    <property type="entry name" value="ispF"/>
    <property type="match status" value="1"/>
</dbReference>
<comment type="similarity">
    <text evidence="13">In the C-terminal section; belongs to the IspF family.</text>
</comment>
<feature type="region of interest" description="2-C-methyl-D-erythritol 4-phosphate cytidylyltransferase" evidence="13">
    <location>
        <begin position="1"/>
        <end position="283"/>
    </location>
</feature>
<dbReference type="InterPro" id="IPR029044">
    <property type="entry name" value="Nucleotide-diphossugar_trans"/>
</dbReference>
<feature type="binding site" evidence="13">
    <location>
        <position position="423"/>
    </location>
    <ligand>
        <name>4-CDP-2-C-methyl-D-erythritol 2-phosphate</name>
        <dbReference type="ChEBI" id="CHEBI:57919"/>
    </ligand>
</feature>
<dbReference type="InterPro" id="IPR018294">
    <property type="entry name" value="ISPD_synthase_CS"/>
</dbReference>
<dbReference type="PROSITE" id="PS01350">
    <property type="entry name" value="ISPF"/>
    <property type="match status" value="1"/>
</dbReference>
<comment type="caution">
    <text evidence="13">Lacks conserved residue(s) required for the propagation of feature annotation.</text>
</comment>
<feature type="region of interest" description="2-C-methyl-D-erythritol 2,4-cyclodiphosphate synthase" evidence="13">
    <location>
        <begin position="284"/>
        <end position="442"/>
    </location>
</feature>
<organism evidence="15 16">
    <name type="scientific">Pseudodesulfovibrio nedwellii</name>
    <dbReference type="NCBI Taxonomy" id="2973072"/>
    <lineage>
        <taxon>Bacteria</taxon>
        <taxon>Pseudomonadati</taxon>
        <taxon>Thermodesulfobacteriota</taxon>
        <taxon>Desulfovibrionia</taxon>
        <taxon>Desulfovibrionales</taxon>
        <taxon>Desulfovibrionaceae</taxon>
    </lineage>
</organism>
<feature type="binding site" evidence="13">
    <location>
        <begin position="290"/>
        <end position="292"/>
    </location>
    <ligand>
        <name>4-CDP-2-C-methyl-D-erythritol 2-phosphate</name>
        <dbReference type="ChEBI" id="CHEBI:57919"/>
    </ligand>
</feature>
<dbReference type="PROSITE" id="PS01295">
    <property type="entry name" value="ISPD"/>
    <property type="match status" value="1"/>
</dbReference>
<comment type="pathway">
    <text evidence="4 13">Isoprenoid biosynthesis; isopentenyl diphosphate biosynthesis via DXP pathway; isopentenyl diphosphate from 1-deoxy-D-xylulose 5-phosphate: step 4/6.</text>
</comment>
<dbReference type="PANTHER" id="PTHR43181:SF1">
    <property type="entry name" value="2-C-METHYL-D-ERYTHRITOL 2,4-CYCLODIPHOSPHATE SYNTHASE, CHLOROPLASTIC"/>
    <property type="match status" value="1"/>
</dbReference>
<feature type="binding site" evidence="13">
    <location>
        <position position="292"/>
    </location>
    <ligand>
        <name>a divalent metal cation</name>
        <dbReference type="ChEBI" id="CHEBI:60240"/>
    </ligand>
</feature>
<feature type="domain" description="2-C-methyl-D-erythritol 2,4-cyclodiphosphate synthase" evidence="14">
    <location>
        <begin position="285"/>
        <end position="437"/>
    </location>
</feature>
<dbReference type="InterPro" id="IPR034683">
    <property type="entry name" value="IspD/TarI"/>
</dbReference>
<dbReference type="EC" id="2.7.7.60" evidence="13"/>
<comment type="similarity">
    <text evidence="13">In the N-terminal section; belongs to the IspD/TarI cytidylyltransferase family. IspD subfamily.</text>
</comment>
<feature type="binding site" evidence="13">
    <location>
        <begin position="416"/>
        <end position="419"/>
    </location>
    <ligand>
        <name>4-CDP-2-C-methyl-D-erythritol 2-phosphate</name>
        <dbReference type="ChEBI" id="CHEBI:57919"/>
    </ligand>
</feature>
<evidence type="ECO:0000256" key="5">
    <source>
        <dbReference type="ARBA" id="ARBA00004787"/>
    </source>
</evidence>
<keyword evidence="8 13" id="KW-0548">Nucleotidyltransferase</keyword>
<evidence type="ECO:0000259" key="14">
    <source>
        <dbReference type="Pfam" id="PF02542"/>
    </source>
</evidence>
<feature type="site" description="Transition state stabilizer" evidence="13">
    <location>
        <position position="417"/>
    </location>
</feature>
<keyword evidence="11 13" id="KW-0456">Lyase</keyword>
<dbReference type="Gene3D" id="3.30.1330.50">
    <property type="entry name" value="2-C-methyl-D-erythritol 2,4-cyclodiphosphate synthase"/>
    <property type="match status" value="1"/>
</dbReference>
<evidence type="ECO:0000256" key="4">
    <source>
        <dbReference type="ARBA" id="ARBA00004709"/>
    </source>
</evidence>
<dbReference type="InterPro" id="IPR001228">
    <property type="entry name" value="IspD"/>
</dbReference>
<evidence type="ECO:0000256" key="1">
    <source>
        <dbReference type="ARBA" id="ARBA00000200"/>
    </source>
</evidence>
<keyword evidence="7 13" id="KW-0808">Transferase</keyword>
<evidence type="ECO:0000256" key="10">
    <source>
        <dbReference type="ARBA" id="ARBA00023229"/>
    </source>
</evidence>
<evidence type="ECO:0000256" key="7">
    <source>
        <dbReference type="ARBA" id="ARBA00022679"/>
    </source>
</evidence>
<evidence type="ECO:0000256" key="3">
    <source>
        <dbReference type="ARBA" id="ARBA00001968"/>
    </source>
</evidence>
<dbReference type="Pfam" id="PF02542">
    <property type="entry name" value="YgbB"/>
    <property type="match status" value="1"/>
</dbReference>
<keyword evidence="12 13" id="KW-0511">Multifunctional enzyme</keyword>
<evidence type="ECO:0000256" key="9">
    <source>
        <dbReference type="ARBA" id="ARBA00022723"/>
    </source>
</evidence>
<dbReference type="Gene3D" id="3.90.550.10">
    <property type="entry name" value="Spore Coat Polysaccharide Biosynthesis Protein SpsA, Chain A"/>
    <property type="match status" value="1"/>
</dbReference>
<feature type="site" description="Transition state stabilizer" evidence="13">
    <location>
        <position position="64"/>
    </location>
</feature>
<feature type="site" description="Positions MEP for the nucleophilic attack" evidence="13">
    <location>
        <position position="210"/>
    </location>
</feature>
<keyword evidence="16" id="KW-1185">Reference proteome</keyword>
<dbReference type="PANTHER" id="PTHR43181">
    <property type="entry name" value="2-C-METHYL-D-ERYTHRITOL 2,4-CYCLODIPHOSPHATE SYNTHASE, CHLOROPLASTIC"/>
    <property type="match status" value="1"/>
</dbReference>
<feature type="binding site" evidence="13">
    <location>
        <position position="326"/>
    </location>
    <ligand>
        <name>a divalent metal cation</name>
        <dbReference type="ChEBI" id="CHEBI:60240"/>
    </ligand>
</feature>
<evidence type="ECO:0000256" key="2">
    <source>
        <dbReference type="ARBA" id="ARBA00001282"/>
    </source>
</evidence>
<comment type="pathway">
    <text evidence="5 13">Isoprenoid biosynthesis; isopentenyl diphosphate biosynthesis via DXP pathway; isopentenyl diphosphate from 1-deoxy-D-xylulose 5-phosphate: step 2/6.</text>
</comment>
<dbReference type="InterPro" id="IPR003526">
    <property type="entry name" value="MECDP_synthase"/>
</dbReference>
<name>A0ABM8B445_9BACT</name>